<evidence type="ECO:0000313" key="2">
    <source>
        <dbReference type="EMBL" id="APG79354.1"/>
    </source>
</evidence>
<accession>A0A1L3KPR2</accession>
<keyword evidence="1" id="KW-0472">Membrane</keyword>
<feature type="transmembrane region" description="Helical" evidence="1">
    <location>
        <begin position="1171"/>
        <end position="1193"/>
    </location>
</feature>
<reference evidence="2" key="1">
    <citation type="journal article" date="2016" name="Nature">
        <title>Redefining the invertebrate RNA virosphere.</title>
        <authorList>
            <person name="Shi M."/>
            <person name="Lin X.D."/>
            <person name="Tian J.H."/>
            <person name="Chen L.J."/>
            <person name="Chen X."/>
            <person name="Li C.X."/>
            <person name="Qin X.C."/>
            <person name="Li J."/>
            <person name="Cao J.P."/>
            <person name="Eden J.S."/>
            <person name="Buchmann J."/>
            <person name="Wang W."/>
            <person name="Xu J."/>
            <person name="Holmes E.C."/>
            <person name="Zhang Y.Z."/>
        </authorList>
    </citation>
    <scope>NUCLEOTIDE SEQUENCE</scope>
    <source>
        <strain evidence="2">WZFSL85898</strain>
    </source>
</reference>
<feature type="transmembrane region" description="Helical" evidence="1">
    <location>
        <begin position="1032"/>
        <end position="1054"/>
    </location>
</feature>
<feature type="transmembrane region" description="Helical" evidence="1">
    <location>
        <begin position="1109"/>
        <end position="1128"/>
    </location>
</feature>
<protein>
    <submittedName>
        <fullName evidence="2">Putative glycoprotein</fullName>
    </submittedName>
</protein>
<feature type="transmembrane region" description="Helical" evidence="1">
    <location>
        <begin position="836"/>
        <end position="860"/>
    </location>
</feature>
<sequence length="1443" mass="158131">MYVNPSWKTSWFLLSFFLAHGCSSANAQLHFDFLRFPTPPEIMTPFGYSSKYLDVCDGREPVKPANFKVANSHVTIHFRYIGQYHLGISYLSMFELVGEQAGSKSAIALGQFLVPCDISDLIADSPTVSLPQYPGDNIVLAFVYHEDSSIFGYFLFKSSFRQRSAVNMCGSFMCQPFTTRDQILGNVDISDLCVDNRGNHPSTNWTYQCDGGPNYILSDRPVTPHFGNHNLGKTILNSMYGTAPGQATTGQYVVFPDIKDINGIRQVYIEEGAAVYYSHKQMMVSHITDSIILVETVILPERPSTAGQYDATAQELIDTALDRISSLTQADSKPSGLQGIFGNIGCFVDGLLGGGCSSGSNQQSAQDFQHAIDSVSDAINTVEGQVSAIIKGDDTLAQTEKTNAQGISYLSRRIEDLSQQQTEQLNNLANATAEEVKQAVQFTADLSAFVMWLQNYYSATAAIDKMVQLCLQMGSPKATAASVLNIARGSLSTDEKQMDLTNCHLKAGTFRVVSYSVVFTFQLICPQPDNIYTVFVPSPVRFSPKPGISYTSTDYVASKALFLTDMSLHPCSNPIQAGGRQMVLNPSAFSDHLSAGQCILARALMAPFSALTACFSDESQYVCHSHQIDLVNPDFISDVPQFPYNQLTQSSVEVIPHAPYYPYAPMGSSAILLTVPSKVYTPNMYDGTFPAGVVLSLSSSSQTTIIPILPIYVGSMNSEVLAPVAAAGVNMVINTTFQAVVTTSQIGQIEAARIDMYIANATREQVTAALNQSMTFREAQEEVMANFSTEVNMAVSSAERDFIMALNKSGQVYKDATSAEQWAQKAVEDASEGITWWSYLLWAVGAAGFVEGTFALVLICRKGGHAATMSVPTMPTGYVSYLPQYDNGSLDLPVSAFQNSSLPGEAQRVVNLLTGDPLVAVVMSVYSFTLICCLFRVVRLACSANRRFLLTYIYNFLLLLTICCVIFLATTDNKAVSSIRFVADSTMIPLFLVFTTGSLHLASAVLAGQYIVPKAQVAALLTDDDLPTTFQMGVGVVGAVLCFLCFIASLILLLKRSTCSSKRYSLPDFVSNMTLVFAPFVGLIYFSSWSGMMALLFDGYISTVIVTTAIYYLWGGFVVLMFFLLTLCPVRSSGEFVWPTIPPTTATAIPQTVTASPDCHNTLYPEWAQHFLLACTLLFFILGTIYIVVRVFMAHGRIPSEWKSTYMIRIKGALRFWRDMKPVGIRINVMENHIAMDGIQHPILEHTYHIGWTTSASAIMKVVIPSKGGKGVRCIAQMSSAKDKFCSIPMCHFIPQNYVYSNHDSTLLVANPKDWFKTDQSIEKSTAEVKVSSALSDPTSRRTIKQSFMAETIKMEADNNTSDPASVKSVAIDMNGVTRPVPVSHIHDGDNRIHLSLGAYNKIKDELIKQGLTVLTREQFNNPVFQKAAWDLLTQIGYSQSVA</sequence>
<feature type="transmembrane region" description="Helical" evidence="1">
    <location>
        <begin position="990"/>
        <end position="1012"/>
    </location>
</feature>
<feature type="transmembrane region" description="Helical" evidence="1">
    <location>
        <begin position="1075"/>
        <end position="1097"/>
    </location>
</feature>
<evidence type="ECO:0000256" key="1">
    <source>
        <dbReference type="SAM" id="Phobius"/>
    </source>
</evidence>
<feature type="transmembrane region" description="Helical" evidence="1">
    <location>
        <begin position="918"/>
        <end position="937"/>
    </location>
</feature>
<keyword evidence="1" id="KW-0812">Transmembrane</keyword>
<proteinExistence type="predicted"/>
<organism evidence="2">
    <name type="scientific">Wenzhou channeled applesnail virus 4</name>
    <dbReference type="NCBI Taxonomy" id="1923560"/>
    <lineage>
        <taxon>Viruses</taxon>
        <taxon>Riboviria</taxon>
    </lineage>
</organism>
<feature type="transmembrane region" description="Helical" evidence="1">
    <location>
        <begin position="949"/>
        <end position="969"/>
    </location>
</feature>
<dbReference type="EMBL" id="KX884864">
    <property type="protein sequence ID" value="APG79354.1"/>
    <property type="molecule type" value="Genomic_RNA"/>
</dbReference>
<name>A0A1L3KPR2_9VIRU</name>
<keyword evidence="1" id="KW-1133">Transmembrane helix</keyword>